<evidence type="ECO:0000256" key="2">
    <source>
        <dbReference type="ARBA" id="ARBA00022771"/>
    </source>
</evidence>
<dbReference type="GO" id="GO:0008270">
    <property type="term" value="F:zinc ion binding"/>
    <property type="evidence" value="ECO:0007669"/>
    <property type="project" value="UniProtKB-KW"/>
</dbReference>
<dbReference type="STRING" id="1220926.S2J9A5"/>
<accession>S2J9A5</accession>
<dbReference type="AlphaFoldDB" id="S2J9A5"/>
<dbReference type="Pfam" id="PF05495">
    <property type="entry name" value="zf-CHY"/>
    <property type="match status" value="1"/>
</dbReference>
<evidence type="ECO:0000259" key="6">
    <source>
        <dbReference type="PROSITE" id="PS50089"/>
    </source>
</evidence>
<dbReference type="SMART" id="SM00184">
    <property type="entry name" value="RING"/>
    <property type="match status" value="2"/>
</dbReference>
<dbReference type="CDD" id="cd16464">
    <property type="entry name" value="RING-H2_Pirh2-like"/>
    <property type="match status" value="1"/>
</dbReference>
<feature type="region of interest" description="Disordered" evidence="5">
    <location>
        <begin position="422"/>
        <end position="483"/>
    </location>
</feature>
<feature type="compositionally biased region" description="Basic and acidic residues" evidence="5">
    <location>
        <begin position="8"/>
        <end position="21"/>
    </location>
</feature>
<dbReference type="SUPFAM" id="SSF161245">
    <property type="entry name" value="Zinc hairpin stack"/>
    <property type="match status" value="1"/>
</dbReference>
<dbReference type="InterPro" id="IPR017921">
    <property type="entry name" value="Znf_CTCHY"/>
</dbReference>
<dbReference type="FunCoup" id="S2J9A5">
    <property type="interactions" value="536"/>
</dbReference>
<dbReference type="GO" id="GO:0061630">
    <property type="term" value="F:ubiquitin protein ligase activity"/>
    <property type="evidence" value="ECO:0007669"/>
    <property type="project" value="TreeGrafter"/>
</dbReference>
<dbReference type="InParanoid" id="S2J9A5"/>
<dbReference type="Gene3D" id="2.20.28.10">
    <property type="match status" value="1"/>
</dbReference>
<dbReference type="OMA" id="HATQNTR"/>
<keyword evidence="1" id="KW-0479">Metal-binding</keyword>
<dbReference type="OrthoDB" id="411372at2759"/>
<dbReference type="SUPFAM" id="SSF161219">
    <property type="entry name" value="CHY zinc finger-like"/>
    <property type="match status" value="1"/>
</dbReference>
<dbReference type="GO" id="GO:0006511">
    <property type="term" value="P:ubiquitin-dependent protein catabolic process"/>
    <property type="evidence" value="ECO:0007669"/>
    <property type="project" value="TreeGrafter"/>
</dbReference>
<dbReference type="GO" id="GO:0005634">
    <property type="term" value="C:nucleus"/>
    <property type="evidence" value="ECO:0007669"/>
    <property type="project" value="TreeGrafter"/>
</dbReference>
<feature type="compositionally biased region" description="Low complexity" evidence="5">
    <location>
        <begin position="40"/>
        <end position="55"/>
    </location>
</feature>
<evidence type="ECO:0000313" key="10">
    <source>
        <dbReference type="Proteomes" id="UP000014254"/>
    </source>
</evidence>
<feature type="domain" description="CHY-type" evidence="7">
    <location>
        <begin position="131"/>
        <end position="198"/>
    </location>
</feature>
<dbReference type="GO" id="GO:0016567">
    <property type="term" value="P:protein ubiquitination"/>
    <property type="evidence" value="ECO:0007669"/>
    <property type="project" value="TreeGrafter"/>
</dbReference>
<dbReference type="Proteomes" id="UP000014254">
    <property type="component" value="Unassembled WGS sequence"/>
</dbReference>
<dbReference type="Pfam" id="PF14599">
    <property type="entry name" value="zinc_ribbon_6"/>
    <property type="match status" value="1"/>
</dbReference>
<evidence type="ECO:0000259" key="8">
    <source>
        <dbReference type="PROSITE" id="PS51270"/>
    </source>
</evidence>
<dbReference type="Gene3D" id="3.30.40.10">
    <property type="entry name" value="Zinc/RING finger domain, C3HC4 (zinc finger)"/>
    <property type="match status" value="1"/>
</dbReference>
<dbReference type="InterPro" id="IPR039512">
    <property type="entry name" value="RCHY1_zinc-ribbon"/>
</dbReference>
<proteinExistence type="predicted"/>
<feature type="domain" description="CTCHY-type" evidence="8">
    <location>
        <begin position="200"/>
        <end position="265"/>
    </location>
</feature>
<dbReference type="PROSITE" id="PS51266">
    <property type="entry name" value="ZF_CHY"/>
    <property type="match status" value="1"/>
</dbReference>
<dbReference type="PROSITE" id="PS51270">
    <property type="entry name" value="ZF_CTCHY"/>
    <property type="match status" value="1"/>
</dbReference>
<dbReference type="InterPro" id="IPR008913">
    <property type="entry name" value="Znf_CHY"/>
</dbReference>
<evidence type="ECO:0008006" key="11">
    <source>
        <dbReference type="Google" id="ProtNLM"/>
    </source>
</evidence>
<keyword evidence="2 4" id="KW-0863">Zinc-finger</keyword>
<dbReference type="EMBL" id="KE124023">
    <property type="protein sequence ID" value="EPB85002.1"/>
    <property type="molecule type" value="Genomic_DNA"/>
</dbReference>
<evidence type="ECO:0000259" key="7">
    <source>
        <dbReference type="PROSITE" id="PS51266"/>
    </source>
</evidence>
<evidence type="ECO:0000256" key="3">
    <source>
        <dbReference type="ARBA" id="ARBA00022833"/>
    </source>
</evidence>
<evidence type="ECO:0000256" key="1">
    <source>
        <dbReference type="ARBA" id="ARBA00022723"/>
    </source>
</evidence>
<gene>
    <name evidence="9" type="ORF">HMPREF1544_08205</name>
</gene>
<keyword evidence="3" id="KW-0862">Zinc</keyword>
<feature type="compositionally biased region" description="Polar residues" evidence="5">
    <location>
        <begin position="422"/>
        <end position="450"/>
    </location>
</feature>
<evidence type="ECO:0000313" key="9">
    <source>
        <dbReference type="EMBL" id="EPB85002.1"/>
    </source>
</evidence>
<name>S2J9A5_MUCC1</name>
<sequence>MSQPPLQEHSDSEIDYDHEINHEEDEEDWQDAEDGHPAQVLTLTAPVVTTTPAATSAGSTKEAEQKHIINEAELRKKIKEIQLDQTLTPRDKAKQIQYLMSHGTTHPPASSQADASLNSTENDYSKSYNNEEKGILGCKHYQRKCKLQANCCQKIVTCRFCHDDVEDHNIVRNETKNMLCMLCMTLQPAAQDCSNCGERVARYYCDKCKLWDDDPKKAIYHCDDCGICRQGNGLGKDFFHCKKCNICLNITMKDHKCIERNLESDCPICGEYMFTSTSTVIFMPCGHCIHKHCYTAYIQTSYQCPTCLKSLGDMSEYFNRLDKDLERQPMPAEYEKFISHIFCNDCEEKTPAKYHFFYHKCGHCGSFNTTVLKTENTEETAQKAATSSSSSASMATAAALNAPSSSTSTSAVTTMQNVSNETAGLSSNSDQDQGMQSQLGNAAGNATTPASFLGIGGYIRNPPPSSASSSSSRGRNGTESNEG</sequence>
<dbReference type="InterPro" id="IPR037274">
    <property type="entry name" value="Znf_CHY_sf"/>
</dbReference>
<dbReference type="VEuPathDB" id="FungiDB:HMPREF1544_08205"/>
<evidence type="ECO:0000256" key="5">
    <source>
        <dbReference type="SAM" id="MobiDB-lite"/>
    </source>
</evidence>
<feature type="compositionally biased region" description="Acidic residues" evidence="5">
    <location>
        <begin position="22"/>
        <end position="32"/>
    </location>
</feature>
<reference evidence="10" key="1">
    <citation type="submission" date="2013-05" db="EMBL/GenBank/DDBJ databases">
        <title>The Genome sequence of Mucor circinelloides f. circinelloides 1006PhL.</title>
        <authorList>
            <consortium name="The Broad Institute Genomics Platform"/>
            <person name="Cuomo C."/>
            <person name="Earl A."/>
            <person name="Findley K."/>
            <person name="Lee S.C."/>
            <person name="Walker B."/>
            <person name="Young S."/>
            <person name="Zeng Q."/>
            <person name="Gargeya S."/>
            <person name="Fitzgerald M."/>
            <person name="Haas B."/>
            <person name="Abouelleil A."/>
            <person name="Allen A.W."/>
            <person name="Alvarado L."/>
            <person name="Arachchi H.M."/>
            <person name="Berlin A.M."/>
            <person name="Chapman S.B."/>
            <person name="Gainer-Dewar J."/>
            <person name="Goldberg J."/>
            <person name="Griggs A."/>
            <person name="Gujja S."/>
            <person name="Hansen M."/>
            <person name="Howarth C."/>
            <person name="Imamovic A."/>
            <person name="Ireland A."/>
            <person name="Larimer J."/>
            <person name="McCowan C."/>
            <person name="Murphy C."/>
            <person name="Pearson M."/>
            <person name="Poon T.W."/>
            <person name="Priest M."/>
            <person name="Roberts A."/>
            <person name="Saif S."/>
            <person name="Shea T."/>
            <person name="Sisk P."/>
            <person name="Sykes S."/>
            <person name="Wortman J."/>
            <person name="Nusbaum C."/>
            <person name="Birren B."/>
        </authorList>
    </citation>
    <scope>NUCLEOTIDE SEQUENCE [LARGE SCALE GENOMIC DNA]</scope>
    <source>
        <strain evidence="10">1006PhL</strain>
    </source>
</reference>
<dbReference type="PANTHER" id="PTHR21319">
    <property type="entry name" value="RING FINGER AND CHY ZINC FINGER DOMAIN-CONTAINING PROTEIN 1"/>
    <property type="match status" value="1"/>
</dbReference>
<organism evidence="9 10">
    <name type="scientific">Mucor circinelloides f. circinelloides (strain 1006PhL)</name>
    <name type="common">Mucormycosis agent</name>
    <name type="synonym">Calyptromyces circinelloides</name>
    <dbReference type="NCBI Taxonomy" id="1220926"/>
    <lineage>
        <taxon>Eukaryota</taxon>
        <taxon>Fungi</taxon>
        <taxon>Fungi incertae sedis</taxon>
        <taxon>Mucoromycota</taxon>
        <taxon>Mucoromycotina</taxon>
        <taxon>Mucoromycetes</taxon>
        <taxon>Mucorales</taxon>
        <taxon>Mucorineae</taxon>
        <taxon>Mucoraceae</taxon>
        <taxon>Mucor</taxon>
    </lineage>
</organism>
<dbReference type="Pfam" id="PF13639">
    <property type="entry name" value="zf-RING_2"/>
    <property type="match status" value="1"/>
</dbReference>
<protein>
    <recommendedName>
        <fullName evidence="11">RING finger and CHY zinc finger domain-containing protein 1</fullName>
    </recommendedName>
</protein>
<dbReference type="PROSITE" id="PS50089">
    <property type="entry name" value="ZF_RING_2"/>
    <property type="match status" value="1"/>
</dbReference>
<dbReference type="InterPro" id="IPR001841">
    <property type="entry name" value="Znf_RING"/>
</dbReference>
<evidence type="ECO:0000256" key="4">
    <source>
        <dbReference type="PROSITE-ProRule" id="PRU00601"/>
    </source>
</evidence>
<dbReference type="SUPFAM" id="SSF57850">
    <property type="entry name" value="RING/U-box"/>
    <property type="match status" value="1"/>
</dbReference>
<dbReference type="eggNOG" id="KOG1940">
    <property type="taxonomic scope" value="Eukaryota"/>
</dbReference>
<dbReference type="InterPro" id="IPR037275">
    <property type="entry name" value="Znf_CTCHY_sf"/>
</dbReference>
<feature type="compositionally biased region" description="Polar residues" evidence="5">
    <location>
        <begin position="473"/>
        <end position="483"/>
    </location>
</feature>
<dbReference type="InterPro" id="IPR013083">
    <property type="entry name" value="Znf_RING/FYVE/PHD"/>
</dbReference>
<keyword evidence="10" id="KW-1185">Reference proteome</keyword>
<dbReference type="PANTHER" id="PTHR21319:SF0">
    <property type="entry name" value="AND RING FINGER DOMAIN PROTEIN, PUTATIVE (AFU_ORTHOLOGUE AFUA_1G08900)-RELATED"/>
    <property type="match status" value="1"/>
</dbReference>
<feature type="domain" description="RING-type" evidence="6">
    <location>
        <begin position="266"/>
        <end position="307"/>
    </location>
</feature>
<feature type="region of interest" description="Disordered" evidence="5">
    <location>
        <begin position="1"/>
        <end position="65"/>
    </location>
</feature>